<name>A0A5J4VTU0_9EUKA</name>
<evidence type="ECO:0000313" key="2">
    <source>
        <dbReference type="EMBL" id="KAA6385830.1"/>
    </source>
</evidence>
<protein>
    <submittedName>
        <fullName evidence="2">Uncharacterized protein</fullName>
    </submittedName>
</protein>
<dbReference type="SUPFAM" id="SSF48371">
    <property type="entry name" value="ARM repeat"/>
    <property type="match status" value="1"/>
</dbReference>
<evidence type="ECO:0000256" key="1">
    <source>
        <dbReference type="SAM" id="Coils"/>
    </source>
</evidence>
<accession>A0A5J4VTU0</accession>
<gene>
    <name evidence="2" type="ORF">EZS28_018645</name>
</gene>
<dbReference type="Gene3D" id="1.25.10.10">
    <property type="entry name" value="Leucine-rich Repeat Variant"/>
    <property type="match status" value="1"/>
</dbReference>
<dbReference type="AlphaFoldDB" id="A0A5J4VTU0"/>
<dbReference type="InterPro" id="IPR011989">
    <property type="entry name" value="ARM-like"/>
</dbReference>
<sequence>MPSSIEQPSSNLFLCPLVTLLNSDNKEESKAASDALSKIIRNSSNIRESQIKNGFVEMARINLTDENTPDHVHTNILIAILDLVFNSADIRTFSSLFGIISQISEDEDMKKKSIGLMAKKICAILSSQGITGPSSSDEIQELKMQSEEQKRQIEMKTREIEELKRNDEEKTIKISDLERNQQEKSRENEELKRKNEQLNIQITELLRKGEQQTRNITQLEIQLAESKSEPNTNIQQVSEFQSGEIPIQITVPSGSYTKKEGEFIYTSTKDEYKTFPINPSVQKGICRCEFKANKAIGSCYNKNSMFFHNNGNLYQNGKSTSGNKMIKDNDSVAVEANLDQTPRIVHLFINNFFLNIVGDLSSVLSLKRQAATSVQNIPVAKGIAWE</sequence>
<dbReference type="OrthoDB" id="7537227at2759"/>
<proteinExistence type="predicted"/>
<feature type="coiled-coil region" evidence="1">
    <location>
        <begin position="136"/>
        <end position="229"/>
    </location>
</feature>
<keyword evidence="1" id="KW-0175">Coiled coil</keyword>
<organism evidence="2 3">
    <name type="scientific">Streblomastix strix</name>
    <dbReference type="NCBI Taxonomy" id="222440"/>
    <lineage>
        <taxon>Eukaryota</taxon>
        <taxon>Metamonada</taxon>
        <taxon>Preaxostyla</taxon>
        <taxon>Oxymonadida</taxon>
        <taxon>Streblomastigidae</taxon>
        <taxon>Streblomastix</taxon>
    </lineage>
</organism>
<comment type="caution">
    <text evidence="2">The sequence shown here is derived from an EMBL/GenBank/DDBJ whole genome shotgun (WGS) entry which is preliminary data.</text>
</comment>
<evidence type="ECO:0000313" key="3">
    <source>
        <dbReference type="Proteomes" id="UP000324800"/>
    </source>
</evidence>
<reference evidence="2 3" key="1">
    <citation type="submission" date="2019-03" db="EMBL/GenBank/DDBJ databases">
        <title>Single cell metagenomics reveals metabolic interactions within the superorganism composed of flagellate Streblomastix strix and complex community of Bacteroidetes bacteria on its surface.</title>
        <authorList>
            <person name="Treitli S.C."/>
            <person name="Kolisko M."/>
            <person name="Husnik F."/>
            <person name="Keeling P."/>
            <person name="Hampl V."/>
        </authorList>
    </citation>
    <scope>NUCLEOTIDE SEQUENCE [LARGE SCALE GENOMIC DNA]</scope>
    <source>
        <strain evidence="2">ST1C</strain>
    </source>
</reference>
<dbReference type="InterPro" id="IPR016024">
    <property type="entry name" value="ARM-type_fold"/>
</dbReference>
<dbReference type="Proteomes" id="UP000324800">
    <property type="component" value="Unassembled WGS sequence"/>
</dbReference>
<dbReference type="EMBL" id="SNRW01005085">
    <property type="protein sequence ID" value="KAA6385830.1"/>
    <property type="molecule type" value="Genomic_DNA"/>
</dbReference>